<dbReference type="OMA" id="PGQVLGC"/>
<dbReference type="FunFam" id="3.40.50.11840:FF:000001">
    <property type="entry name" value="2-(3-amino-3-carboxypropyl)histidine synthase subunit 1"/>
    <property type="match status" value="1"/>
</dbReference>
<dbReference type="CTD" id="1801"/>
<reference evidence="15 16" key="4">
    <citation type="submission" date="2025-04" db="UniProtKB">
        <authorList>
            <consortium name="RefSeq"/>
        </authorList>
    </citation>
    <scope>IDENTIFICATION</scope>
    <source>
        <tissue evidence="15 16">Whole organism</tissue>
    </source>
</reference>
<dbReference type="RefSeq" id="XP_018021388.1">
    <property type="nucleotide sequence ID" value="XM_018165899.2"/>
</dbReference>
<accession>A0A6A0HBI3</accession>
<comment type="similarity">
    <text evidence="3 12">Belongs to the DPH1/DPH2 family. DPH1 subfamily.</text>
</comment>
<comment type="similarity">
    <text evidence="2">Belongs to the DPH1/DPH2 family. DPH2 subfamily.</text>
</comment>
<dbReference type="InterPro" id="IPR042263">
    <property type="entry name" value="DPH1/DPH2_1"/>
</dbReference>
<dbReference type="Gene3D" id="3.40.50.11860">
    <property type="entry name" value="Diphthamide synthesis DPH1/DPH2 domain 3"/>
    <property type="match status" value="1"/>
</dbReference>
<dbReference type="RefSeq" id="XP_018021387.1">
    <property type="nucleotide sequence ID" value="XM_018165898.2"/>
</dbReference>
<keyword evidence="9" id="KW-0408">Iron</keyword>
<keyword evidence="8" id="KW-0479">Metal-binding</keyword>
<evidence type="ECO:0000256" key="8">
    <source>
        <dbReference type="ARBA" id="ARBA00022723"/>
    </source>
</evidence>
<evidence type="ECO:0000256" key="5">
    <source>
        <dbReference type="ARBA" id="ARBA00021915"/>
    </source>
</evidence>
<evidence type="ECO:0000256" key="4">
    <source>
        <dbReference type="ARBA" id="ARBA00012221"/>
    </source>
</evidence>
<comment type="catalytic activity">
    <reaction evidence="11 12">
        <text>L-histidyl-[translation elongation factor 2] + S-adenosyl-L-methionine = 2-[(3S)-amino-3-carboxypropyl]-L-histidyl-[translation elongation factor 2] + S-methyl-5'-thioadenosine + H(+)</text>
        <dbReference type="Rhea" id="RHEA:36783"/>
        <dbReference type="Rhea" id="RHEA-COMP:9748"/>
        <dbReference type="Rhea" id="RHEA-COMP:9749"/>
        <dbReference type="ChEBI" id="CHEBI:15378"/>
        <dbReference type="ChEBI" id="CHEBI:17509"/>
        <dbReference type="ChEBI" id="CHEBI:29979"/>
        <dbReference type="ChEBI" id="CHEBI:59789"/>
        <dbReference type="ChEBI" id="CHEBI:73995"/>
        <dbReference type="EC" id="2.5.1.108"/>
    </reaction>
</comment>
<dbReference type="RefSeq" id="XP_018021390.1">
    <property type="nucleotide sequence ID" value="XM_018165901.2"/>
</dbReference>
<gene>
    <name evidence="15 16 17" type="primary">LOC108677646</name>
    <name evidence="13" type="ORF">HAZT_HAZT011248</name>
</gene>
<keyword evidence="7 12" id="KW-0949">S-adenosyl-L-methionine</keyword>
<dbReference type="Pfam" id="PF01866">
    <property type="entry name" value="Diphthamide_syn"/>
    <property type="match status" value="1"/>
</dbReference>
<keyword evidence="14" id="KW-1185">Reference proteome</keyword>
<evidence type="ECO:0000313" key="17">
    <source>
        <dbReference type="RefSeq" id="XP_018021390.1"/>
    </source>
</evidence>
<comment type="pathway">
    <text evidence="1 12">Protein modification; peptidyl-diphthamide biosynthesis.</text>
</comment>
<reference evidence="13" key="2">
    <citation type="journal article" date="2018" name="Environ. Sci. Technol.">
        <title>The Toxicogenome of Hyalella azteca: A Model for Sediment Ecotoxicology and Evolutionary Toxicology.</title>
        <authorList>
            <person name="Poynton H.C."/>
            <person name="Hasenbein S."/>
            <person name="Benoit J.B."/>
            <person name="Sepulveda M.S."/>
            <person name="Poelchau M.F."/>
            <person name="Hughes D.S.T."/>
            <person name="Murali S.C."/>
            <person name="Chen S."/>
            <person name="Glastad K.M."/>
            <person name="Goodisman M.A.D."/>
            <person name="Werren J.H."/>
            <person name="Vineis J.H."/>
            <person name="Bowen J.L."/>
            <person name="Friedrich M."/>
            <person name="Jones J."/>
            <person name="Robertson H.M."/>
            <person name="Feyereisen R."/>
            <person name="Mechler-Hickson A."/>
            <person name="Mathers N."/>
            <person name="Lee C.E."/>
            <person name="Colbourne J.K."/>
            <person name="Biales A."/>
            <person name="Johnston J.S."/>
            <person name="Wellborn G.A."/>
            <person name="Rosendale A.J."/>
            <person name="Cridge A.G."/>
            <person name="Munoz-Torres M.C."/>
            <person name="Bain P.A."/>
            <person name="Manny A.R."/>
            <person name="Major K.M."/>
            <person name="Lambert F.N."/>
            <person name="Vulpe C.D."/>
            <person name="Tuck P."/>
            <person name="Blalock B.J."/>
            <person name="Lin Y.Y."/>
            <person name="Smith M.E."/>
            <person name="Ochoa-Acuna H."/>
            <person name="Chen M.M."/>
            <person name="Childers C.P."/>
            <person name="Qu J."/>
            <person name="Dugan S."/>
            <person name="Lee S.L."/>
            <person name="Chao H."/>
            <person name="Dinh H."/>
            <person name="Han Y."/>
            <person name="Doddapaneni H."/>
            <person name="Worley K.C."/>
            <person name="Muzny D.M."/>
            <person name="Gibbs R.A."/>
            <person name="Richards S."/>
        </authorList>
    </citation>
    <scope>NUCLEOTIDE SEQUENCE</scope>
    <source>
        <strain evidence="13">HAZT.00-mixed</strain>
        <tissue evidence="13">Whole organism</tissue>
    </source>
</reference>
<evidence type="ECO:0000313" key="16">
    <source>
        <dbReference type="RefSeq" id="XP_018021388.1"/>
    </source>
</evidence>
<protein>
    <recommendedName>
        <fullName evidence="5 12">2-(3-amino-3-carboxypropyl)histidine synthase subunit 1</fullName>
        <ecNumber evidence="4 12">2.5.1.108</ecNumber>
    </recommendedName>
</protein>
<dbReference type="FunFam" id="3.40.50.11850:FF:000001">
    <property type="entry name" value="2-(3-amino-3-carboxypropyl)histidine synthase subunit 1"/>
    <property type="match status" value="1"/>
</dbReference>
<proteinExistence type="inferred from homology"/>
<dbReference type="Proteomes" id="UP000694843">
    <property type="component" value="Unplaced"/>
</dbReference>
<reference evidence="13" key="3">
    <citation type="submission" date="2019-06" db="EMBL/GenBank/DDBJ databases">
        <authorList>
            <person name="Poynton C."/>
            <person name="Hasenbein S."/>
            <person name="Benoit J.B."/>
            <person name="Sepulveda M.S."/>
            <person name="Poelchau M.F."/>
            <person name="Murali S.C."/>
            <person name="Chen S."/>
            <person name="Glastad K.M."/>
            <person name="Werren J.H."/>
            <person name="Vineis J.H."/>
            <person name="Bowen J.L."/>
            <person name="Friedrich M."/>
            <person name="Jones J."/>
            <person name="Robertson H.M."/>
            <person name="Feyereisen R."/>
            <person name="Mechler-Hickson A."/>
            <person name="Mathers N."/>
            <person name="Lee C.E."/>
            <person name="Colbourne J.K."/>
            <person name="Biales A."/>
            <person name="Johnston J.S."/>
            <person name="Wellborn G.A."/>
            <person name="Rosendale A.J."/>
            <person name="Cridge A.G."/>
            <person name="Munoz-Torres M.C."/>
            <person name="Bain P.A."/>
            <person name="Manny A.R."/>
            <person name="Major K.M."/>
            <person name="Lambert F.N."/>
            <person name="Vulpe C.D."/>
            <person name="Tuck P."/>
            <person name="Blalock B.J."/>
            <person name="Lin Y.-Y."/>
            <person name="Smith M.E."/>
            <person name="Ochoa-Acuna H."/>
            <person name="Chen M.-J.M."/>
            <person name="Childers C.P."/>
            <person name="Qu J."/>
            <person name="Dugan S."/>
            <person name="Lee S.L."/>
            <person name="Chao H."/>
            <person name="Dinh H."/>
            <person name="Han Y."/>
            <person name="Doddapaneni H."/>
            <person name="Worley K.C."/>
            <person name="Muzny D.M."/>
            <person name="Gibbs R.A."/>
            <person name="Richards S."/>
        </authorList>
    </citation>
    <scope>NUCLEOTIDE SEQUENCE</scope>
    <source>
        <strain evidence="13">HAZT.00-mixed</strain>
        <tissue evidence="13">Whole organism</tissue>
    </source>
</reference>
<dbReference type="NCBIfam" id="TIGR00322">
    <property type="entry name" value="diphth2_R"/>
    <property type="match status" value="1"/>
</dbReference>
<evidence type="ECO:0000256" key="7">
    <source>
        <dbReference type="ARBA" id="ARBA00022691"/>
    </source>
</evidence>
<dbReference type="GO" id="GO:0051539">
    <property type="term" value="F:4 iron, 4 sulfur cluster binding"/>
    <property type="evidence" value="ECO:0007669"/>
    <property type="project" value="UniProtKB-UniRule"/>
</dbReference>
<dbReference type="Gene3D" id="3.40.50.11840">
    <property type="entry name" value="Diphthamide synthesis DPH1/DPH2 domain 1"/>
    <property type="match status" value="1"/>
</dbReference>
<dbReference type="KEGG" id="hazt:108677646"/>
<dbReference type="InterPro" id="IPR035435">
    <property type="entry name" value="DPH1/DPH2_euk_archaea"/>
</dbReference>
<evidence type="ECO:0000256" key="12">
    <source>
        <dbReference type="PIRNR" id="PIRNR004967"/>
    </source>
</evidence>
<evidence type="ECO:0000313" key="15">
    <source>
        <dbReference type="RefSeq" id="XP_018021387.1"/>
    </source>
</evidence>
<dbReference type="EC" id="2.5.1.108" evidence="4 12"/>
<sequence length="422" mass="47062">MENSPSTGHKSGAVEPSKKVKVFKPSRALLKGVPPEIENDPKLMKALQELPENYNFEIPKTIWKIKQLQAKIVALQLPEGLQIFAETISNILQSYCDVVCINMADVTYGACCVDDISAARINADLLVHYGHSCLVPIDKTVIPIMYVFVDIQFDSAHFMKMIRATFDIKTPLALVSIVQFVGSLQKLAIALRDEGYDVLVPQSRPLSPGEVLGCTSPPLPSHPHYTIVALGDGRFHLESIMISNPELDTYLYNPYNKVLSREYYDQPLMKHNRRKAIDAASDAHVWGIIFSTLGRQGNDGVRKHIQSQLIAAGKKVISVDHDQVYPDLFNAMGRHVEAWVQVACPRLSIDWGHHFNQPLLTPYEAMVALKLAQWSATHYPMDYYANQSLGAWTPNHVPPCACGRDRASGCKGRRCQTTSKLS</sequence>
<reference evidence="13" key="1">
    <citation type="submission" date="2014-08" db="EMBL/GenBank/DDBJ databases">
        <authorList>
            <person name="Murali S."/>
            <person name="Richards S."/>
            <person name="Bandaranaike D."/>
            <person name="Bellair M."/>
            <person name="Blankenburg K."/>
            <person name="Chao H."/>
            <person name="Dinh H."/>
            <person name="Doddapaneni H."/>
            <person name="Dugan-Rocha S."/>
            <person name="Elkadiri S."/>
            <person name="Gnanaolivu R."/>
            <person name="Hughes D."/>
            <person name="Lee S."/>
            <person name="Li M."/>
            <person name="Ming W."/>
            <person name="Munidasa M."/>
            <person name="Muniz J."/>
            <person name="Nguyen L."/>
            <person name="Osuji N."/>
            <person name="Pu L.-L."/>
            <person name="Puazo M."/>
            <person name="Skinner E."/>
            <person name="Qu C."/>
            <person name="Quiroz J."/>
            <person name="Raj R."/>
            <person name="Weissenberger G."/>
            <person name="Xin Y."/>
            <person name="Zou X."/>
            <person name="Han Y."/>
            <person name="Worley K."/>
            <person name="Muzny D."/>
            <person name="Gibbs R."/>
        </authorList>
    </citation>
    <scope>NUCLEOTIDE SEQUENCE</scope>
    <source>
        <strain evidence="13">HAZT.00-mixed</strain>
        <tissue evidence="13">Whole organism</tissue>
    </source>
</reference>
<dbReference type="Proteomes" id="UP000711488">
    <property type="component" value="Unassembled WGS sequence"/>
</dbReference>
<evidence type="ECO:0000256" key="6">
    <source>
        <dbReference type="ARBA" id="ARBA00022679"/>
    </source>
</evidence>
<dbReference type="PANTHER" id="PTHR10762">
    <property type="entry name" value="DIPHTHAMIDE BIOSYNTHESIS PROTEIN"/>
    <property type="match status" value="1"/>
</dbReference>
<dbReference type="PIRSF" id="PIRSF004967">
    <property type="entry name" value="DPH1"/>
    <property type="match status" value="1"/>
</dbReference>
<keyword evidence="6 12" id="KW-0808">Transferase</keyword>
<keyword evidence="10" id="KW-0411">Iron-sulfur</keyword>
<evidence type="ECO:0000256" key="1">
    <source>
        <dbReference type="ARBA" id="ARBA00005156"/>
    </source>
</evidence>
<dbReference type="InterPro" id="IPR042265">
    <property type="entry name" value="DPH1/DPH2_3"/>
</dbReference>
<evidence type="ECO:0000256" key="9">
    <source>
        <dbReference type="ARBA" id="ARBA00023004"/>
    </source>
</evidence>
<evidence type="ECO:0000256" key="2">
    <source>
        <dbReference type="ARBA" id="ARBA00006179"/>
    </source>
</evidence>
<keyword evidence="12" id="KW-0004">4Fe-4S</keyword>
<dbReference type="PANTHER" id="PTHR10762:SF1">
    <property type="entry name" value="2-(3-AMINO-3-CARBOXYPROPYL)HISTIDINE SYNTHASE SUBUNIT 1"/>
    <property type="match status" value="1"/>
</dbReference>
<dbReference type="GO" id="GO:0090560">
    <property type="term" value="F:2-(3-amino-3-carboxypropyl)histidine synthase activity"/>
    <property type="evidence" value="ECO:0007669"/>
    <property type="project" value="UniProtKB-UniRule"/>
</dbReference>
<comment type="function">
    <text evidence="12">Catalyzes the first step of diphthamide biosynthesis, a post-translational modification of histidine which occurs in elongation factor 2.</text>
</comment>
<dbReference type="FunFam" id="3.40.50.11860:FF:000001">
    <property type="entry name" value="2-(3-amino-3-carboxypropyl)histidine synthase subunit 2"/>
    <property type="match status" value="1"/>
</dbReference>
<evidence type="ECO:0000256" key="10">
    <source>
        <dbReference type="ARBA" id="ARBA00023014"/>
    </source>
</evidence>
<dbReference type="InterPro" id="IPR016435">
    <property type="entry name" value="DPH1/DPH2"/>
</dbReference>
<dbReference type="GeneID" id="108677646"/>
<dbReference type="OrthoDB" id="1649088at2759"/>
<comment type="cofactor">
    <cofactor evidence="12">
        <name>[4Fe-4S] cluster</name>
        <dbReference type="ChEBI" id="CHEBI:49883"/>
    </cofactor>
    <text evidence="12">Binds 1 [4Fe-4S] cluster per subunit. The cluster is coordinated with 3 cysteines and an exchangeable S-adenosyl-L-methionine.</text>
</comment>
<dbReference type="EMBL" id="JQDR03003241">
    <property type="protein sequence ID" value="KAA0202634.1"/>
    <property type="molecule type" value="Genomic_DNA"/>
</dbReference>
<evidence type="ECO:0000256" key="3">
    <source>
        <dbReference type="ARBA" id="ARBA00010173"/>
    </source>
</evidence>
<organism evidence="13">
    <name type="scientific">Hyalella azteca</name>
    <name type="common">Amphipod</name>
    <dbReference type="NCBI Taxonomy" id="294128"/>
    <lineage>
        <taxon>Eukaryota</taxon>
        <taxon>Metazoa</taxon>
        <taxon>Ecdysozoa</taxon>
        <taxon>Arthropoda</taxon>
        <taxon>Crustacea</taxon>
        <taxon>Multicrustacea</taxon>
        <taxon>Malacostraca</taxon>
        <taxon>Eumalacostraca</taxon>
        <taxon>Peracarida</taxon>
        <taxon>Amphipoda</taxon>
        <taxon>Senticaudata</taxon>
        <taxon>Talitrida</taxon>
        <taxon>Talitroidea</taxon>
        <taxon>Hyalellidae</taxon>
        <taxon>Hyalella</taxon>
    </lineage>
</organism>
<dbReference type="SFLD" id="SFLDS00032">
    <property type="entry name" value="Radical_SAM_3-amino-3-carboxyp"/>
    <property type="match status" value="1"/>
</dbReference>
<dbReference type="GO" id="GO:0017183">
    <property type="term" value="P:protein histidyl modification to diphthamide"/>
    <property type="evidence" value="ECO:0007669"/>
    <property type="project" value="UniProtKB-UniRule"/>
</dbReference>
<evidence type="ECO:0000256" key="11">
    <source>
        <dbReference type="ARBA" id="ARBA00048403"/>
    </source>
</evidence>
<dbReference type="InterPro" id="IPR042264">
    <property type="entry name" value="DPH1/DPH2_2"/>
</dbReference>
<evidence type="ECO:0000313" key="14">
    <source>
        <dbReference type="Proteomes" id="UP000694843"/>
    </source>
</evidence>
<dbReference type="AlphaFoldDB" id="A0A6A0HBI3"/>
<dbReference type="Gene3D" id="3.40.50.11850">
    <property type="entry name" value="Diphthamide synthesis DPH1/DPH2 domain 2"/>
    <property type="match status" value="1"/>
</dbReference>
<dbReference type="GO" id="GO:0046872">
    <property type="term" value="F:metal ion binding"/>
    <property type="evidence" value="ECO:0007669"/>
    <property type="project" value="UniProtKB-KW"/>
</dbReference>
<evidence type="ECO:0000313" key="13">
    <source>
        <dbReference type="EMBL" id="KAA0202634.1"/>
    </source>
</evidence>
<dbReference type="UniPathway" id="UPA00559"/>
<name>A0A6A0HBI3_HYAAZ</name>